<dbReference type="AlphaFoldDB" id="A0A0K8M149"/>
<accession>A0A0K8M149</accession>
<dbReference type="EMBL" id="CP024712">
    <property type="protein sequence ID" value="ATV19934.1"/>
    <property type="molecule type" value="Genomic_DNA"/>
</dbReference>
<dbReference type="Proteomes" id="UP000248291">
    <property type="component" value="Unassembled WGS sequence"/>
</dbReference>
<proteinExistence type="predicted"/>
<sequence length="72" mass="7856">MTRQVALHAYLSDSYNSLPNREFVHDVAKAALKAGGIVEGTKIELNVFSQPPYTDIAQALQASFAHQMPLAI</sequence>
<gene>
    <name evidence="1" type="ORF">CT122_26320</name>
    <name evidence="2" type="ORF">KPSA1_01066</name>
    <name evidence="3" type="ORF">KPSA3_06275</name>
</gene>
<reference evidence="1 4" key="1">
    <citation type="submission" date="2017-11" db="EMBL/GenBank/DDBJ databases">
        <title>Complete DNA Sequence of Pseudomonas syringae pv. actinidiae, biovar 5 (Psa5).</title>
        <authorList>
            <person name="Butler M."/>
            <person name="Taiaroa G."/>
            <person name="Sumpter N."/>
            <person name="Poulter R."/>
        </authorList>
    </citation>
    <scope>NUCLEOTIDE SEQUENCE [LARGE SCALE GENOMIC DNA]</scope>
    <source>
        <strain evidence="1 4">MAFF212063</strain>
    </source>
</reference>
<evidence type="ECO:0000313" key="2">
    <source>
        <dbReference type="EMBL" id="GBH07706.1"/>
    </source>
</evidence>
<protein>
    <submittedName>
        <fullName evidence="1">Peptide ABC transporter substrate-binding protein</fullName>
    </submittedName>
    <submittedName>
        <fullName evidence="3">Periplasmic component</fullName>
    </submittedName>
</protein>
<dbReference type="EMBL" id="BGJZ01000042">
    <property type="protein sequence ID" value="GBH07706.1"/>
    <property type="molecule type" value="Genomic_DNA"/>
</dbReference>
<dbReference type="RefSeq" id="WP_017684669.1">
    <property type="nucleotide sequence ID" value="NZ_AP019411.1"/>
</dbReference>
<reference evidence="2 5" key="2">
    <citation type="submission" date="2018-04" db="EMBL/GenBank/DDBJ databases">
        <title>Draft genome sequence of Pseudomonas syringae pv. actinidiae biovar 1 strains isolated from kiwifruit in Kagawa prefecture.</title>
        <authorList>
            <person name="Tabuchi M."/>
            <person name="Saito M."/>
            <person name="Fujiwara S."/>
            <person name="Sasa N."/>
            <person name="Akimitsu K."/>
            <person name="Gomi K."/>
            <person name="Konishi-Sugita S."/>
            <person name="Hamano K."/>
            <person name="Kataoka I."/>
        </authorList>
    </citation>
    <scope>NUCLEOTIDE SEQUENCE [LARGE SCALE GENOMIC DNA]</scope>
    <source>
        <strain evidence="2 5">MAFF212206</strain>
    </source>
</reference>
<dbReference type="Proteomes" id="UP000230024">
    <property type="component" value="Chromosome"/>
</dbReference>
<evidence type="ECO:0000313" key="6">
    <source>
        <dbReference type="Proteomes" id="UP000248291"/>
    </source>
</evidence>
<name>A0A0K8M149_PSESF</name>
<evidence type="ECO:0000313" key="1">
    <source>
        <dbReference type="EMBL" id="ATV19934.1"/>
    </source>
</evidence>
<reference evidence="3 6" key="3">
    <citation type="submission" date="2018-04" db="EMBL/GenBank/DDBJ databases">
        <title>Draft genome sequence of Pseudomonas syringae pv. actinidiae biovar 3 strains isolated from kiwifruit in Kagawa prefecture.</title>
        <authorList>
            <person name="Tabuchi M."/>
            <person name="Saito M."/>
            <person name="Fujiwara S."/>
            <person name="Sasa N."/>
            <person name="Akimitsu K."/>
            <person name="Gomi K."/>
            <person name="Konishi-Sugita S."/>
            <person name="Hamano K."/>
            <person name="Kataoka I."/>
        </authorList>
    </citation>
    <scope>NUCLEOTIDE SEQUENCE [LARGE SCALE GENOMIC DNA]</scope>
    <source>
        <strain evidence="3 6">MAFF212211</strain>
    </source>
</reference>
<evidence type="ECO:0000313" key="5">
    <source>
        <dbReference type="Proteomes" id="UP000247480"/>
    </source>
</evidence>
<dbReference type="Proteomes" id="UP000247480">
    <property type="component" value="Unassembled WGS sequence"/>
</dbReference>
<evidence type="ECO:0000313" key="4">
    <source>
        <dbReference type="Proteomes" id="UP000230024"/>
    </source>
</evidence>
<evidence type="ECO:0000313" key="3">
    <source>
        <dbReference type="EMBL" id="GBH20251.1"/>
    </source>
</evidence>
<organism evidence="3 6">
    <name type="scientific">Pseudomonas syringae pv. actinidiae</name>
    <dbReference type="NCBI Taxonomy" id="103796"/>
    <lineage>
        <taxon>Bacteria</taxon>
        <taxon>Pseudomonadati</taxon>
        <taxon>Pseudomonadota</taxon>
        <taxon>Gammaproteobacteria</taxon>
        <taxon>Pseudomonadales</taxon>
        <taxon>Pseudomonadaceae</taxon>
        <taxon>Pseudomonas</taxon>
        <taxon>Pseudomonas syringae</taxon>
    </lineage>
</organism>
<dbReference type="EMBL" id="BGKA01000248">
    <property type="protein sequence ID" value="GBH20251.1"/>
    <property type="molecule type" value="Genomic_DNA"/>
</dbReference>